<dbReference type="EMBL" id="MEUM01000049">
    <property type="protein sequence ID" value="OGC42848.1"/>
    <property type="molecule type" value="Genomic_DNA"/>
</dbReference>
<accession>A0A1F4UD09</accession>
<evidence type="ECO:0000313" key="2">
    <source>
        <dbReference type="Proteomes" id="UP000177025"/>
    </source>
</evidence>
<evidence type="ECO:0008006" key="3">
    <source>
        <dbReference type="Google" id="ProtNLM"/>
    </source>
</evidence>
<dbReference type="SUPFAM" id="SSF50969">
    <property type="entry name" value="YVTN repeat-like/Quinoprotein amine dehydrogenase"/>
    <property type="match status" value="1"/>
</dbReference>
<protein>
    <recommendedName>
        <fullName evidence="3">DUF5050 domain-containing protein</fullName>
    </recommendedName>
</protein>
<dbReference type="AlphaFoldDB" id="A0A1F4UD09"/>
<reference evidence="1 2" key="1">
    <citation type="journal article" date="2016" name="Nat. Commun.">
        <title>Thousands of microbial genomes shed light on interconnected biogeochemical processes in an aquifer system.</title>
        <authorList>
            <person name="Anantharaman K."/>
            <person name="Brown C.T."/>
            <person name="Hug L.A."/>
            <person name="Sharon I."/>
            <person name="Castelle C.J."/>
            <person name="Probst A.J."/>
            <person name="Thomas B.C."/>
            <person name="Singh A."/>
            <person name="Wilkins M.J."/>
            <person name="Karaoz U."/>
            <person name="Brodie E.L."/>
            <person name="Williams K.H."/>
            <person name="Hubbard S.S."/>
            <person name="Banfield J.F."/>
        </authorList>
    </citation>
    <scope>NUCLEOTIDE SEQUENCE [LARGE SCALE GENOMIC DNA]</scope>
</reference>
<organism evidence="1 2">
    <name type="scientific">candidate division WOR-3 bacterium RBG_13_43_14</name>
    <dbReference type="NCBI Taxonomy" id="1802590"/>
    <lineage>
        <taxon>Bacteria</taxon>
        <taxon>Bacteria division WOR-3</taxon>
    </lineage>
</organism>
<dbReference type="Proteomes" id="UP000177025">
    <property type="component" value="Unassembled WGS sequence"/>
</dbReference>
<comment type="caution">
    <text evidence="1">The sequence shown here is derived from an EMBL/GenBank/DDBJ whole genome shotgun (WGS) entry which is preliminary data.</text>
</comment>
<name>A0A1F4UD09_UNCW3</name>
<evidence type="ECO:0000313" key="1">
    <source>
        <dbReference type="EMBL" id="OGC42848.1"/>
    </source>
</evidence>
<proteinExistence type="predicted"/>
<gene>
    <name evidence="1" type="ORF">A2Y85_06175</name>
</gene>
<sequence length="249" mass="28801">MKRFLIIILLGFIMLVSLKASCGTVKPFGKPPVQAIKIEDWVYYHNMSITFDGRHYFTINGGNENSCVLNEYDRNGEYIADYNVYLDGRSILYNPKTDLIYVKIYGTDLYEIDLEYEDAVAYLYDVFAEDNSSPAISPDGNFIYELTEGKVRVIDFETGDLERTIKLEDWYDEHGYKYTIAASEAYLFVWGSEDEVLVYDLNGKFINEIKMSRLGYSFSLSYCNNMLWISKDADGAADGENGYWYGYRF</sequence>
<dbReference type="InterPro" id="IPR011044">
    <property type="entry name" value="Quino_amine_DH_bsu"/>
</dbReference>